<organism evidence="2 3">
    <name type="scientific">Pontibacter flavimaris</name>
    <dbReference type="NCBI Taxonomy" id="1797110"/>
    <lineage>
        <taxon>Bacteria</taxon>
        <taxon>Pseudomonadati</taxon>
        <taxon>Bacteroidota</taxon>
        <taxon>Cytophagia</taxon>
        <taxon>Cytophagales</taxon>
        <taxon>Hymenobacteraceae</taxon>
        <taxon>Pontibacter</taxon>
    </lineage>
</organism>
<comment type="caution">
    <text evidence="2">The sequence shown here is derived from an EMBL/GenBank/DDBJ whole genome shotgun (WGS) entry which is preliminary data.</text>
</comment>
<feature type="chain" id="PRO_5012659991" evidence="1">
    <location>
        <begin position="20"/>
        <end position="208"/>
    </location>
</feature>
<dbReference type="Proteomes" id="UP000186551">
    <property type="component" value="Unassembled WGS sequence"/>
</dbReference>
<keyword evidence="3" id="KW-1185">Reference proteome</keyword>
<dbReference type="RefSeq" id="WP_073851384.1">
    <property type="nucleotide sequence ID" value="NZ_LVWA01000004.1"/>
</dbReference>
<dbReference type="OrthoDB" id="851233at2"/>
<reference evidence="2 3" key="1">
    <citation type="submission" date="2016-03" db="EMBL/GenBank/DDBJ databases">
        <title>Genome sequence of Pontibacter sp. nov., of the family cytophagaceae, isolated from marine sediment of the Yellow Sea, China.</title>
        <authorList>
            <person name="Zhang G."/>
            <person name="Zhang R."/>
        </authorList>
    </citation>
    <scope>NUCLEOTIDE SEQUENCE [LARGE SCALE GENOMIC DNA]</scope>
    <source>
        <strain evidence="2 3">S10-8</strain>
    </source>
</reference>
<dbReference type="AlphaFoldDB" id="A0A1Q5PEW2"/>
<proteinExistence type="predicted"/>
<name>A0A1Q5PEW2_9BACT</name>
<gene>
    <name evidence="2" type="ORF">A3841_13005</name>
</gene>
<evidence type="ECO:0000256" key="1">
    <source>
        <dbReference type="SAM" id="SignalP"/>
    </source>
</evidence>
<protein>
    <submittedName>
        <fullName evidence="2">Uncharacterized protein</fullName>
    </submittedName>
</protein>
<evidence type="ECO:0000313" key="3">
    <source>
        <dbReference type="Proteomes" id="UP000186551"/>
    </source>
</evidence>
<dbReference type="EMBL" id="LVWA01000004">
    <property type="protein sequence ID" value="OKL40764.1"/>
    <property type="molecule type" value="Genomic_DNA"/>
</dbReference>
<accession>A0A1Q5PEW2</accession>
<feature type="signal peptide" evidence="1">
    <location>
        <begin position="1"/>
        <end position="19"/>
    </location>
</feature>
<keyword evidence="1" id="KW-0732">Signal</keyword>
<evidence type="ECO:0000313" key="2">
    <source>
        <dbReference type="EMBL" id="OKL40764.1"/>
    </source>
</evidence>
<sequence length="208" mass="23022">MRAALLVFILCLTGGATTAQVNEAANYEITINGKTTDIALGKEYKMKLANGKEVTVAVQQKDILTYQDDWISLQYPKGLQPAFATPDPDLEQITLVTANGNGVLVQKYKTINPTELVDLMLKEVTNEEVSFGYSITEQPFERRLKSGQQAKGKSVELTYGSDVQRYTVAALGGENEGIIFITMLNAAYDHEDDKLIQLFLDSLAYNRD</sequence>